<evidence type="ECO:0000313" key="2">
    <source>
        <dbReference type="EMBL" id="KAG1764155.1"/>
    </source>
</evidence>
<reference evidence="2" key="1">
    <citation type="journal article" date="2020" name="New Phytol.">
        <title>Comparative genomics reveals dynamic genome evolution in host specialist ectomycorrhizal fungi.</title>
        <authorList>
            <person name="Lofgren L.A."/>
            <person name="Nguyen N.H."/>
            <person name="Vilgalys R."/>
            <person name="Ruytinx J."/>
            <person name="Liao H.L."/>
            <person name="Branco S."/>
            <person name="Kuo A."/>
            <person name="LaButti K."/>
            <person name="Lipzen A."/>
            <person name="Andreopoulos W."/>
            <person name="Pangilinan J."/>
            <person name="Riley R."/>
            <person name="Hundley H."/>
            <person name="Na H."/>
            <person name="Barry K."/>
            <person name="Grigoriev I.V."/>
            <person name="Stajich J.E."/>
            <person name="Kennedy P.G."/>
        </authorList>
    </citation>
    <scope>NUCLEOTIDE SEQUENCE</scope>
    <source>
        <strain evidence="2">DOB743</strain>
    </source>
</reference>
<protein>
    <submittedName>
        <fullName evidence="2">Uncharacterized protein</fullName>
    </submittedName>
</protein>
<dbReference type="Proteomes" id="UP000714275">
    <property type="component" value="Unassembled WGS sequence"/>
</dbReference>
<feature type="compositionally biased region" description="Acidic residues" evidence="1">
    <location>
        <begin position="25"/>
        <end position="34"/>
    </location>
</feature>
<gene>
    <name evidence="2" type="ORF">EV702DRAFT_1205133</name>
</gene>
<keyword evidence="3" id="KW-1185">Reference proteome</keyword>
<evidence type="ECO:0000313" key="3">
    <source>
        <dbReference type="Proteomes" id="UP000714275"/>
    </source>
</evidence>
<feature type="compositionally biased region" description="Basic residues" evidence="1">
    <location>
        <begin position="518"/>
        <end position="534"/>
    </location>
</feature>
<feature type="region of interest" description="Disordered" evidence="1">
    <location>
        <begin position="1"/>
        <end position="40"/>
    </location>
</feature>
<evidence type="ECO:0000256" key="1">
    <source>
        <dbReference type="SAM" id="MobiDB-lite"/>
    </source>
</evidence>
<dbReference type="EMBL" id="JABBWD010000132">
    <property type="protein sequence ID" value="KAG1764155.1"/>
    <property type="molecule type" value="Genomic_DNA"/>
</dbReference>
<dbReference type="AlphaFoldDB" id="A0A9P7CVY8"/>
<dbReference type="Pfam" id="PF20414">
    <property type="entry name" value="DUF6698"/>
    <property type="match status" value="1"/>
</dbReference>
<name>A0A9P7CVY8_9AGAM</name>
<comment type="caution">
    <text evidence="2">The sequence shown here is derived from an EMBL/GenBank/DDBJ whole genome shotgun (WGS) entry which is preliminary data.</text>
</comment>
<sequence>MPRNHRPGPDDGEDFEAEINAVTSDESDGSDGSDSDQSGSDLDQLRLVLAVPGADAQMHEVRKALAIAQQAYNATRSELRVLKRQYLSLSAAIPARSRNRVLKKTSPLDSSISHQGQRYALYCNFWVANGLFPTTPQPGIDSRSATRWTSPEEKLKGAMAELYLFIPKDLHHSMETYSRFSSLFRAAVSSERSNILHSIKDCAGVIFSSFKLDPSLFADKPSKKEHNKDLLGLLKKNGEGDFIRLAPVLFAKPNAMAADEFLKSMVLVKIVRVEVFGKAILGGKTWGHPKGRGLRMGAQSVSEGMIAGAAILARFLLTHDAELTAIGAETKIDYQKDFDFYLEHLLKGTPWAISVMEYFNKEVFNTTAVPSAPPSTVVPAVAPRTWEDDFLQELDNIDSVPHNASPSHSSARASSPALSALSAVSTSTPAIPAVVHDDHPTSTTMNFTSSTQMTVSQMRVSSASTQLHFGINQLSLNADSVAAAPAPLTTVSQVPARHKGRVTAQAVTQDTPTEAPKAKHVSGRSKKATTKYIQ</sequence>
<feature type="region of interest" description="Disordered" evidence="1">
    <location>
        <begin position="504"/>
        <end position="534"/>
    </location>
</feature>
<dbReference type="OrthoDB" id="3231188at2759"/>
<proteinExistence type="predicted"/>
<dbReference type="InterPro" id="IPR046521">
    <property type="entry name" value="DUF6698"/>
</dbReference>
<organism evidence="2 3">
    <name type="scientific">Suillus placidus</name>
    <dbReference type="NCBI Taxonomy" id="48579"/>
    <lineage>
        <taxon>Eukaryota</taxon>
        <taxon>Fungi</taxon>
        <taxon>Dikarya</taxon>
        <taxon>Basidiomycota</taxon>
        <taxon>Agaricomycotina</taxon>
        <taxon>Agaricomycetes</taxon>
        <taxon>Agaricomycetidae</taxon>
        <taxon>Boletales</taxon>
        <taxon>Suillineae</taxon>
        <taxon>Suillaceae</taxon>
        <taxon>Suillus</taxon>
    </lineage>
</organism>
<accession>A0A9P7CVY8</accession>